<dbReference type="PANTHER" id="PTHR46713:SF1">
    <property type="entry name" value="F13M7.16 PROTEIN"/>
    <property type="match status" value="1"/>
</dbReference>
<dbReference type="PANTHER" id="PTHR46713">
    <property type="entry name" value="F13M7.16 PROTEIN"/>
    <property type="match status" value="1"/>
</dbReference>
<protein>
    <submittedName>
        <fullName evidence="3">UBXN6 protein</fullName>
    </submittedName>
</protein>
<accession>A0A812ID09</accession>
<dbReference type="InterPro" id="IPR036339">
    <property type="entry name" value="PUB-like_dom_sf"/>
</dbReference>
<dbReference type="Gene3D" id="1.20.58.2190">
    <property type="match status" value="1"/>
</dbReference>
<feature type="compositionally biased region" description="Low complexity" evidence="1">
    <location>
        <begin position="289"/>
        <end position="312"/>
    </location>
</feature>
<reference evidence="3" key="1">
    <citation type="submission" date="2021-02" db="EMBL/GenBank/DDBJ databases">
        <authorList>
            <person name="Dougan E. K."/>
            <person name="Rhodes N."/>
            <person name="Thang M."/>
            <person name="Chan C."/>
        </authorList>
    </citation>
    <scope>NUCLEOTIDE SEQUENCE</scope>
</reference>
<gene>
    <name evidence="3" type="primary">UBXN6</name>
    <name evidence="3" type="ORF">SNAT2548_LOCUS4098</name>
</gene>
<feature type="region of interest" description="Disordered" evidence="1">
    <location>
        <begin position="160"/>
        <end position="333"/>
    </location>
</feature>
<evidence type="ECO:0000313" key="3">
    <source>
        <dbReference type="EMBL" id="CAE7034174.1"/>
    </source>
</evidence>
<evidence type="ECO:0000313" key="4">
    <source>
        <dbReference type="Proteomes" id="UP000604046"/>
    </source>
</evidence>
<evidence type="ECO:0000259" key="2">
    <source>
        <dbReference type="Pfam" id="PF09409"/>
    </source>
</evidence>
<dbReference type="Proteomes" id="UP000604046">
    <property type="component" value="Unassembled WGS sequence"/>
</dbReference>
<dbReference type="SUPFAM" id="SSF143503">
    <property type="entry name" value="PUG domain-like"/>
    <property type="match status" value="1"/>
</dbReference>
<dbReference type="AlphaFoldDB" id="A0A812ID09"/>
<name>A0A812ID09_9DINO</name>
<dbReference type="OrthoDB" id="336240at2759"/>
<dbReference type="InterPro" id="IPR018997">
    <property type="entry name" value="PUB_domain"/>
</dbReference>
<sequence length="448" mass="48327">MDNNEKLTRLLEALGPGADPALAREVLEANAWNLSEALNLLVGDAAPEPQRAAMPAQQALYQPPAMEPPAATARIPAPLAPTGTFATGTFGRGLAANQDDDVRAPMRTGFHETLLSADPVQERRQEEEREAYRKKIEAERIAAEERARQQEEERYNKGLARLAEEQRSTAEKQALERKKQKMEEEQARARQRRNDRRRDDSEEEEEDLCVAPPMLLADLSAQLAGVEAAPAPEPPPAPPPAPSRPMDDDKELEDIPVAPSVPLSDLAAAVGTGEEAQPSEPPEPPAAPVVPAAPAAPAAPATVPAEPQEPATSTAMPPAEASPRTSAESKVTDPVLQALKDLRRRYREADPASLAAALRIVSGCVGHLVTHPQETKYHRINCAGERFRTRVESLDGAVAVLEACGFQREGDSLLVQEDYPRTHGLQLRDAKAKVDVVLGELEAAGYTG</sequence>
<feature type="compositionally biased region" description="Basic and acidic residues" evidence="1">
    <location>
        <begin position="160"/>
        <end position="188"/>
    </location>
</feature>
<feature type="compositionally biased region" description="Pro residues" evidence="1">
    <location>
        <begin position="231"/>
        <end position="243"/>
    </location>
</feature>
<organism evidence="3 4">
    <name type="scientific">Symbiodinium natans</name>
    <dbReference type="NCBI Taxonomy" id="878477"/>
    <lineage>
        <taxon>Eukaryota</taxon>
        <taxon>Sar</taxon>
        <taxon>Alveolata</taxon>
        <taxon>Dinophyceae</taxon>
        <taxon>Suessiales</taxon>
        <taxon>Symbiodiniaceae</taxon>
        <taxon>Symbiodinium</taxon>
    </lineage>
</organism>
<proteinExistence type="predicted"/>
<dbReference type="Pfam" id="PF09409">
    <property type="entry name" value="PUB"/>
    <property type="match status" value="1"/>
</dbReference>
<feature type="region of interest" description="Disordered" evidence="1">
    <location>
        <begin position="110"/>
        <end position="131"/>
    </location>
</feature>
<feature type="compositionally biased region" description="Pro residues" evidence="1">
    <location>
        <begin position="279"/>
        <end position="288"/>
    </location>
</feature>
<comment type="caution">
    <text evidence="3">The sequence shown here is derived from an EMBL/GenBank/DDBJ whole genome shotgun (WGS) entry which is preliminary data.</text>
</comment>
<feature type="domain" description="PUB" evidence="2">
    <location>
        <begin position="368"/>
        <end position="415"/>
    </location>
</feature>
<evidence type="ECO:0000256" key="1">
    <source>
        <dbReference type="SAM" id="MobiDB-lite"/>
    </source>
</evidence>
<keyword evidence="4" id="KW-1185">Reference proteome</keyword>
<dbReference type="EMBL" id="CAJNDS010000250">
    <property type="protein sequence ID" value="CAE7034174.1"/>
    <property type="molecule type" value="Genomic_DNA"/>
</dbReference>
<feature type="compositionally biased region" description="Basic and acidic residues" evidence="1">
    <location>
        <begin position="120"/>
        <end position="131"/>
    </location>
</feature>